<evidence type="ECO:0000313" key="3">
    <source>
        <dbReference type="Proteomes" id="UP000515121"/>
    </source>
</evidence>
<protein>
    <submittedName>
        <fullName evidence="4">Extensin-like</fullName>
    </submittedName>
</protein>
<sequence>MMMGLGYSQLSLGSKWLVLLLKVGIMVLIMLARVTSEDELGIPSAGLLCISDCATCPVICSPPPPPLLKSFPPPPPSVHHSPPPVPYYYIPPQSYSHSPPPAESVPPTSPLRPPPPAPSSYSSKGSPPPPFKYFYNAPPGQGPPTVVGPHQYPYPYYYFYASKASSLYFQASLSLVNIVMFQCCAIIALLKG</sequence>
<keyword evidence="2" id="KW-0812">Transmembrane</keyword>
<evidence type="ECO:0000313" key="4">
    <source>
        <dbReference type="RefSeq" id="XP_022732009.1"/>
    </source>
</evidence>
<gene>
    <name evidence="4" type="primary">LOC111286360</name>
</gene>
<keyword evidence="2" id="KW-0472">Membrane</keyword>
<organism evidence="3 4">
    <name type="scientific">Durio zibethinus</name>
    <name type="common">Durian</name>
    <dbReference type="NCBI Taxonomy" id="66656"/>
    <lineage>
        <taxon>Eukaryota</taxon>
        <taxon>Viridiplantae</taxon>
        <taxon>Streptophyta</taxon>
        <taxon>Embryophyta</taxon>
        <taxon>Tracheophyta</taxon>
        <taxon>Spermatophyta</taxon>
        <taxon>Magnoliopsida</taxon>
        <taxon>eudicotyledons</taxon>
        <taxon>Gunneridae</taxon>
        <taxon>Pentapetalae</taxon>
        <taxon>rosids</taxon>
        <taxon>malvids</taxon>
        <taxon>Malvales</taxon>
        <taxon>Malvaceae</taxon>
        <taxon>Helicteroideae</taxon>
        <taxon>Durio</taxon>
    </lineage>
</organism>
<dbReference type="KEGG" id="dzi:111286360"/>
<feature type="region of interest" description="Disordered" evidence="1">
    <location>
        <begin position="98"/>
        <end position="126"/>
    </location>
</feature>
<dbReference type="Proteomes" id="UP000515121">
    <property type="component" value="Unplaced"/>
</dbReference>
<proteinExistence type="predicted"/>
<dbReference type="AlphaFoldDB" id="A0A6P5XUW8"/>
<evidence type="ECO:0000256" key="1">
    <source>
        <dbReference type="SAM" id="MobiDB-lite"/>
    </source>
</evidence>
<dbReference type="RefSeq" id="XP_022732009.1">
    <property type="nucleotide sequence ID" value="XM_022876274.1"/>
</dbReference>
<keyword evidence="2" id="KW-1133">Transmembrane helix</keyword>
<feature type="compositionally biased region" description="Pro residues" evidence="1">
    <location>
        <begin position="98"/>
        <end position="118"/>
    </location>
</feature>
<dbReference type="OrthoDB" id="1748563at2759"/>
<dbReference type="GeneID" id="111286360"/>
<evidence type="ECO:0000256" key="2">
    <source>
        <dbReference type="SAM" id="Phobius"/>
    </source>
</evidence>
<reference evidence="4" key="1">
    <citation type="submission" date="2025-08" db="UniProtKB">
        <authorList>
            <consortium name="RefSeq"/>
        </authorList>
    </citation>
    <scope>IDENTIFICATION</scope>
    <source>
        <tissue evidence="4">Fruit stalk</tissue>
    </source>
</reference>
<accession>A0A6P5XUW8</accession>
<feature type="transmembrane region" description="Helical" evidence="2">
    <location>
        <begin position="12"/>
        <end position="32"/>
    </location>
</feature>
<feature type="transmembrane region" description="Helical" evidence="2">
    <location>
        <begin position="167"/>
        <end position="190"/>
    </location>
</feature>
<keyword evidence="3" id="KW-1185">Reference proteome</keyword>
<name>A0A6P5XUW8_DURZI</name>